<feature type="region of interest" description="Disordered" evidence="3">
    <location>
        <begin position="35"/>
        <end position="120"/>
    </location>
</feature>
<feature type="compositionally biased region" description="Basic and acidic residues" evidence="3">
    <location>
        <begin position="317"/>
        <end position="343"/>
    </location>
</feature>
<dbReference type="InterPro" id="IPR036612">
    <property type="entry name" value="KH_dom_type_1_sf"/>
</dbReference>
<dbReference type="RefSeq" id="XP_070880983.1">
    <property type="nucleotide sequence ID" value="XM_071031716.1"/>
</dbReference>
<feature type="compositionally biased region" description="Polar residues" evidence="3">
    <location>
        <begin position="1719"/>
        <end position="1730"/>
    </location>
</feature>
<keyword evidence="2" id="KW-0694">RNA-binding</keyword>
<evidence type="ECO:0000259" key="4">
    <source>
        <dbReference type="SMART" id="SM00322"/>
    </source>
</evidence>
<dbReference type="GeneID" id="98146788"/>
<feature type="domain" description="K Homology" evidence="4">
    <location>
        <begin position="1432"/>
        <end position="1514"/>
    </location>
</feature>
<feature type="region of interest" description="Disordered" evidence="3">
    <location>
        <begin position="616"/>
        <end position="638"/>
    </location>
</feature>
<dbReference type="PANTHER" id="PTHR10627">
    <property type="entry name" value="SCP160"/>
    <property type="match status" value="1"/>
</dbReference>
<dbReference type="Gene3D" id="3.30.1370.10">
    <property type="entry name" value="K Homology domain, type 1"/>
    <property type="match status" value="3"/>
</dbReference>
<feature type="compositionally biased region" description="Basic and acidic residues" evidence="3">
    <location>
        <begin position="243"/>
        <end position="258"/>
    </location>
</feature>
<organism evidence="5 6">
    <name type="scientific">Aspergillus lucknowensis</name>
    <dbReference type="NCBI Taxonomy" id="176173"/>
    <lineage>
        <taxon>Eukaryota</taxon>
        <taxon>Fungi</taxon>
        <taxon>Dikarya</taxon>
        <taxon>Ascomycota</taxon>
        <taxon>Pezizomycotina</taxon>
        <taxon>Eurotiomycetes</taxon>
        <taxon>Eurotiomycetidae</taxon>
        <taxon>Eurotiales</taxon>
        <taxon>Aspergillaceae</taxon>
        <taxon>Aspergillus</taxon>
        <taxon>Aspergillus subgen. Nidulantes</taxon>
    </lineage>
</organism>
<dbReference type="Pfam" id="PF24563">
    <property type="entry name" value="KH_Mug60-KHD4"/>
    <property type="match status" value="1"/>
</dbReference>
<feature type="region of interest" description="Disordered" evidence="3">
    <location>
        <begin position="1622"/>
        <end position="1652"/>
    </location>
</feature>
<dbReference type="CDD" id="cd22453">
    <property type="entry name" value="KH-I_MUG60_like"/>
    <property type="match status" value="1"/>
</dbReference>
<feature type="compositionally biased region" description="Basic and acidic residues" evidence="3">
    <location>
        <begin position="384"/>
        <end position="399"/>
    </location>
</feature>
<feature type="region of interest" description="Disordered" evidence="3">
    <location>
        <begin position="1715"/>
        <end position="1735"/>
    </location>
</feature>
<evidence type="ECO:0000256" key="2">
    <source>
        <dbReference type="PROSITE-ProRule" id="PRU00117"/>
    </source>
</evidence>
<feature type="compositionally biased region" description="Polar residues" evidence="3">
    <location>
        <begin position="1852"/>
        <end position="1861"/>
    </location>
</feature>
<name>A0ABR4LAC9_9EURO</name>
<feature type="compositionally biased region" description="Low complexity" evidence="3">
    <location>
        <begin position="1635"/>
        <end position="1646"/>
    </location>
</feature>
<protein>
    <recommendedName>
        <fullName evidence="4">K Homology domain-containing protein</fullName>
    </recommendedName>
</protein>
<dbReference type="InterPro" id="IPR004087">
    <property type="entry name" value="KH_dom"/>
</dbReference>
<accession>A0ABR4LAC9</accession>
<keyword evidence="1" id="KW-0677">Repeat</keyword>
<proteinExistence type="predicted"/>
<feature type="domain" description="K Homology" evidence="4">
    <location>
        <begin position="1519"/>
        <end position="1586"/>
    </location>
</feature>
<evidence type="ECO:0000256" key="1">
    <source>
        <dbReference type="ARBA" id="ARBA00022737"/>
    </source>
</evidence>
<feature type="compositionally biased region" description="Basic and acidic residues" evidence="3">
    <location>
        <begin position="684"/>
        <end position="700"/>
    </location>
</feature>
<reference evidence="5 6" key="1">
    <citation type="submission" date="2024-07" db="EMBL/GenBank/DDBJ databases">
        <title>Section-level genome sequencing and comparative genomics of Aspergillus sections Usti and Cavernicolus.</title>
        <authorList>
            <consortium name="Lawrence Berkeley National Laboratory"/>
            <person name="Nybo J.L."/>
            <person name="Vesth T.C."/>
            <person name="Theobald S."/>
            <person name="Frisvad J.C."/>
            <person name="Larsen T.O."/>
            <person name="Kjaerboelling I."/>
            <person name="Rothschild-Mancinelli K."/>
            <person name="Lyhne E.K."/>
            <person name="Kogle M.E."/>
            <person name="Barry K."/>
            <person name="Clum A."/>
            <person name="Na H."/>
            <person name="Ledsgaard L."/>
            <person name="Lin J."/>
            <person name="Lipzen A."/>
            <person name="Kuo A."/>
            <person name="Riley R."/>
            <person name="Mondo S."/>
            <person name="Labutti K."/>
            <person name="Haridas S."/>
            <person name="Pangalinan J."/>
            <person name="Salamov A.A."/>
            <person name="Simmons B.A."/>
            <person name="Magnuson J.K."/>
            <person name="Chen J."/>
            <person name="Drula E."/>
            <person name="Henrissat B."/>
            <person name="Wiebenga A."/>
            <person name="Lubbers R.J."/>
            <person name="Gomes A.C."/>
            <person name="Macurrencykelacurrency M.R."/>
            <person name="Stajich J."/>
            <person name="Grigoriev I.V."/>
            <person name="Mortensen U.H."/>
            <person name="De Vries R.P."/>
            <person name="Baker S.E."/>
            <person name="Andersen M.R."/>
        </authorList>
    </citation>
    <scope>NUCLEOTIDE SEQUENCE [LARGE SCALE GENOMIC DNA]</scope>
    <source>
        <strain evidence="5 6">CBS 449.75</strain>
    </source>
</reference>
<feature type="region of interest" description="Disordered" evidence="3">
    <location>
        <begin position="491"/>
        <end position="512"/>
    </location>
</feature>
<dbReference type="PANTHER" id="PTHR10627:SF76">
    <property type="entry name" value="KH DOMAIN-CONTAINING PROTEIN YLL032C"/>
    <property type="match status" value="1"/>
</dbReference>
<gene>
    <name evidence="5" type="ORF">BJX67DRAFT_375583</name>
</gene>
<dbReference type="SUPFAM" id="SSF54791">
    <property type="entry name" value="Eukaryotic type KH-domain (KH-domain type I)"/>
    <property type="match status" value="3"/>
</dbReference>
<feature type="region of interest" description="Disordered" evidence="3">
    <location>
        <begin position="147"/>
        <end position="460"/>
    </location>
</feature>
<evidence type="ECO:0000313" key="6">
    <source>
        <dbReference type="Proteomes" id="UP001610432"/>
    </source>
</evidence>
<feature type="region of interest" description="Disordered" evidence="3">
    <location>
        <begin position="1778"/>
        <end position="1870"/>
    </location>
</feature>
<evidence type="ECO:0000256" key="3">
    <source>
        <dbReference type="SAM" id="MobiDB-lite"/>
    </source>
</evidence>
<dbReference type="SMART" id="SM00322">
    <property type="entry name" value="KH"/>
    <property type="match status" value="3"/>
</dbReference>
<evidence type="ECO:0000313" key="5">
    <source>
        <dbReference type="EMBL" id="KAL2861089.1"/>
    </source>
</evidence>
<feature type="region of interest" description="Disordered" evidence="3">
    <location>
        <begin position="675"/>
        <end position="705"/>
    </location>
</feature>
<feature type="compositionally biased region" description="Basic and acidic residues" evidence="3">
    <location>
        <begin position="269"/>
        <end position="287"/>
    </location>
</feature>
<feature type="compositionally biased region" description="Pro residues" evidence="3">
    <location>
        <begin position="185"/>
        <end position="194"/>
    </location>
</feature>
<comment type="caution">
    <text evidence="5">The sequence shown here is derived from an EMBL/GenBank/DDBJ whole genome shotgun (WGS) entry which is preliminary data.</text>
</comment>
<dbReference type="EMBL" id="JBFXLQ010000075">
    <property type="protein sequence ID" value="KAL2861089.1"/>
    <property type="molecule type" value="Genomic_DNA"/>
</dbReference>
<keyword evidence="6" id="KW-1185">Reference proteome</keyword>
<sequence length="1870" mass="209979">MAATQLPSSALGSGILSAEENQEYEKILKISEDIFSGTHPRLKVPQQFVRKPASRNPPEWVTPQTRAGEKVDSSYKEPSQVVAPASQPAESQNPPAAANTTSSTTTSSRMLPKPASEIDPIFLQKSDDLVRAELQLQRQRVERELREQVELKKQESRQKVSIQDATPDFDVSDVLTRAFELVKPSTPPEIPGPGAPSDSFDENSFYSSRAPDSPQHGDRQKPSSASSSNIEEPGTDVPTGGRYSDELQRLEALNRPDSDQSMQDTYSIADKRASSRHRQPDRPEDVPAYRLQHIRQQADPLEEPEYSPPAPGVAPMERVEYEPQRAHPNLEKRRGFDRGDRYARRSVSPTDGVRVIRNHITSPAAPQPSRVSPLAIAKVPSVNQHHDSRTEYDPERRGSPEAPTQPLMSRKRRRLHDDRDHSRPPAYRAQGAGSVKPFIKQEPVSPPPFADTPPMYRTRVPQEGPVYVDVSPRYTPVVERREPPLRTSAYELDPYDETHGDSGMQRTVSRLSTRRRDNQDLRRVASLHQARKPEYAPEYIDQNSPHPARAPYMVVEHPSQGSTRFYDEPGVPPAPRRYASPLPPQMTETYYHDYVVAPPPRRIVIDEHGNQYYEALPPPRVQAMPPPSTRIPRSDVYEGPPPMRQASVRAASVLEDPYGGRRYVQEMPFQGAYRRVTDYPRPTPNERRPYAAPFEARDPYPRSSSVQIRDYASRQPHYTEEAEPPRERIVRIPSVRPPTTRYQEPREVIQRVESVHPGGRDMSVYMDEETRHPREYVERPVYVATQPVAREERYYENGEPERVVLDERRPRIFGFFPLLPFSPLLFPFLPPARTLAYLSRLTLITLFPLDSLKGLEIRSALTMHKISNFTGQARHGWERMTPAFGMSRPHAEMTSQSLRRAHGAPPMTPPTGIDPTVNLSFNVPFSSALAGPDTDDVLHASPHALQRWSFPEGTPEGTPIHQLPVHTSNIESLRALCHQITETSNGRVEALVSSSEPKTVPSLQLRPQGLATNVCITGEGETVRKMRAKILNETPILLRCATVDVDMHLIWDNATKKVRTAVLEHLDTLASYTGTDIFLLNPKLRDTDSAVVSSYGYATDSGLEQRFRVCIYGDMESAEHAKTRVLIMIDQILKRHVDAMKLDLTTHTLVCGRTRKNIKLIEAATGTAIYFPPPFARIFGYVPPKAHLRSEDEVYITGDTQEQIARAKQKLHELVMGVKVYVKDVMVNSHKIDSILLDRLDKVRKVMEMNGTYVLFPQLGGQRGVVRIQGTDVLHVERTVREIMALAGQFYSSSWWILVPDPTPGAARTPSPAEVRTMLSEICTNSGAEVSFDNLNFTINGSDDTVKAAMMVINQIPFVQRSQYQMRVKIELANEHKEFVSGKKNGKINKIMGQSNVQIIFDGFNEYNFYIDVCGNQYESTKNGLDLVEQEMPASISFHVPDQYHKRIIGIGGQHIQRIMKKYSVFVKFSNAMDRGGMGKDDDDIKVDNVICRTPARNAQSLDLVKQEIMDMVEKVDAEYVSERVVVNRLYHRELLARMSEIDELEKKWNCKIEFPSTELASDVVTISGPEYQVPQAVDALLGMVPESHELLFQSSPELREFFKGKDFREDVCTKLKEQYEVDTTVDTSPDEPVPESGSDSPSEPSTIPPEDRVVLGYTRNNAGGLKDAIDFLISRLVAHGLDATTVKGAIPRPKSDSFEESLPFFDSKLLQHAPTPLATDSPTRPSFNDETSERGSIFERLRKPGSISSFSSFIGRKNHSASPASFFKHASSNASKASLVSMESRDSGYRNPWNDSGVNLPEDDLPVLGSSHSHSSSNGWPTRFDTKFPFGTAPGDMTPRHDLRASFDSGRPSTSNSTSGYPAPIGPPR</sequence>
<dbReference type="PROSITE" id="PS50084">
    <property type="entry name" value="KH_TYPE_1"/>
    <property type="match status" value="1"/>
</dbReference>
<dbReference type="InterPro" id="IPR056553">
    <property type="entry name" value="KH_Mug60-KHD4"/>
</dbReference>
<feature type="domain" description="K Homology" evidence="4">
    <location>
        <begin position="1134"/>
        <end position="1216"/>
    </location>
</feature>
<dbReference type="Pfam" id="PF00013">
    <property type="entry name" value="KH_1"/>
    <property type="match status" value="3"/>
</dbReference>
<dbReference type="Proteomes" id="UP001610432">
    <property type="component" value="Unassembled WGS sequence"/>
</dbReference>
<feature type="compositionally biased region" description="Basic and acidic residues" evidence="3">
    <location>
        <begin position="147"/>
        <end position="158"/>
    </location>
</feature>
<feature type="compositionally biased region" description="Pro residues" evidence="3">
    <location>
        <begin position="616"/>
        <end position="629"/>
    </location>
</feature>
<dbReference type="InterPro" id="IPR004088">
    <property type="entry name" value="KH_dom_type_1"/>
</dbReference>